<dbReference type="InterPro" id="IPR011049">
    <property type="entry name" value="Serralysin-like_metalloprot_C"/>
</dbReference>
<evidence type="ECO:0000313" key="3">
    <source>
        <dbReference type="EMBL" id="SFB79174.1"/>
    </source>
</evidence>
<dbReference type="InterPro" id="IPR001343">
    <property type="entry name" value="Hemolysn_Ca-bd"/>
</dbReference>
<keyword evidence="4" id="KW-1185">Reference proteome</keyword>
<comment type="subcellular location">
    <subcellularLocation>
        <location evidence="1">Secreted</location>
    </subcellularLocation>
</comment>
<gene>
    <name evidence="3" type="ORF">SAMN04488094_101511</name>
</gene>
<evidence type="ECO:0000256" key="1">
    <source>
        <dbReference type="ARBA" id="ARBA00004613"/>
    </source>
</evidence>
<dbReference type="RefSeq" id="WP_093359082.1">
    <property type="nucleotide sequence ID" value="NZ_FOLG01000001.1"/>
</dbReference>
<evidence type="ECO:0000256" key="2">
    <source>
        <dbReference type="ARBA" id="ARBA00022525"/>
    </source>
</evidence>
<dbReference type="OrthoDB" id="9342475at2"/>
<protein>
    <submittedName>
        <fullName evidence="3">Hemolysin-type calcium-binding repeat-containing protein</fullName>
    </submittedName>
</protein>
<dbReference type="InterPro" id="IPR018511">
    <property type="entry name" value="Hemolysin-typ_Ca-bd_CS"/>
</dbReference>
<dbReference type="AlphaFoldDB" id="A0A1I1DWK2"/>
<dbReference type="PANTHER" id="PTHR38340:SF1">
    <property type="entry name" value="S-LAYER PROTEIN"/>
    <property type="match status" value="1"/>
</dbReference>
<dbReference type="PANTHER" id="PTHR38340">
    <property type="entry name" value="S-LAYER PROTEIN"/>
    <property type="match status" value="1"/>
</dbReference>
<dbReference type="PROSITE" id="PS00330">
    <property type="entry name" value="HEMOLYSIN_CALCIUM"/>
    <property type="match status" value="2"/>
</dbReference>
<accession>A0A1I1DWK2</accession>
<organism evidence="3 4">
    <name type="scientific">Tropicimonas isoalkanivorans</name>
    <dbReference type="NCBI Taxonomy" id="441112"/>
    <lineage>
        <taxon>Bacteria</taxon>
        <taxon>Pseudomonadati</taxon>
        <taxon>Pseudomonadota</taxon>
        <taxon>Alphaproteobacteria</taxon>
        <taxon>Rhodobacterales</taxon>
        <taxon>Roseobacteraceae</taxon>
        <taxon>Tropicimonas</taxon>
    </lineage>
</organism>
<proteinExistence type="predicted"/>
<keyword evidence="2" id="KW-0964">Secreted</keyword>
<dbReference type="Proteomes" id="UP000198728">
    <property type="component" value="Unassembled WGS sequence"/>
</dbReference>
<dbReference type="STRING" id="441112.SAMN04488094_101511"/>
<name>A0A1I1DWK2_9RHOB</name>
<dbReference type="InterPro" id="IPR050557">
    <property type="entry name" value="RTX_toxin/Mannuronan_C5-epim"/>
</dbReference>
<dbReference type="GO" id="GO:0005576">
    <property type="term" value="C:extracellular region"/>
    <property type="evidence" value="ECO:0007669"/>
    <property type="project" value="UniProtKB-SubCell"/>
</dbReference>
<dbReference type="EMBL" id="FOLG01000001">
    <property type="protein sequence ID" value="SFB79174.1"/>
    <property type="molecule type" value="Genomic_DNA"/>
</dbReference>
<sequence length="296" mass="31586">MVKINIANTAGTGLIMSPDDALQFATNVPAASDYEKVSSTVLSTDPENPNYMDVVATLSTGIDAPFQDVEAYYDYDPETTEYHLTGLVFSNADGVTTLTLTDLYTPATEAEVNAETIDFGDFFEGRDVIHGGKFDDVLYGQQRGDVLYGHRGNDEIHGGAGSDMLAGGYGADTLFGGTGDDLLKGQVGRDTLYGGGSNDILRGGWGQDTLYGGAGYDYLYGGPGADTFVFFSGDGVAEIYRFRDGRDHVQIESGAESFDDVEITQDHADAVATFDDVTIIFLDTDASVLGADDFIF</sequence>
<dbReference type="Gene3D" id="2.150.10.10">
    <property type="entry name" value="Serralysin-like metalloprotease, C-terminal"/>
    <property type="match status" value="2"/>
</dbReference>
<dbReference type="PRINTS" id="PR00313">
    <property type="entry name" value="CABNDNGRPT"/>
</dbReference>
<dbReference type="GO" id="GO:0005509">
    <property type="term" value="F:calcium ion binding"/>
    <property type="evidence" value="ECO:0007669"/>
    <property type="project" value="InterPro"/>
</dbReference>
<dbReference type="SUPFAM" id="SSF51120">
    <property type="entry name" value="beta-Roll"/>
    <property type="match status" value="2"/>
</dbReference>
<dbReference type="Pfam" id="PF00353">
    <property type="entry name" value="HemolysinCabind"/>
    <property type="match status" value="2"/>
</dbReference>
<reference evidence="3 4" key="1">
    <citation type="submission" date="2016-10" db="EMBL/GenBank/DDBJ databases">
        <authorList>
            <person name="de Groot N.N."/>
        </authorList>
    </citation>
    <scope>NUCLEOTIDE SEQUENCE [LARGE SCALE GENOMIC DNA]</scope>
    <source>
        <strain evidence="3 4">DSM 19548</strain>
    </source>
</reference>
<evidence type="ECO:0000313" key="4">
    <source>
        <dbReference type="Proteomes" id="UP000198728"/>
    </source>
</evidence>